<dbReference type="PANTHER" id="PTHR16932">
    <property type="entry name" value="INTERFERON ALPHA-INDUCIBLE PROTEIN 27"/>
    <property type="match status" value="1"/>
</dbReference>
<dbReference type="Proteomes" id="UP000053573">
    <property type="component" value="Unassembled WGS sequence"/>
</dbReference>
<comment type="caution">
    <text evidence="7">The sequence shown here is derived from an EMBL/GenBank/DDBJ whole genome shotgun (WGS) entry which is preliminary data.</text>
</comment>
<sequence>MRFSGLPNINITLSSIIGENVLTSIAGGILRASGRYFQENPYQLATGTVLIATSIVATPALGVIGFTPIGPAAGTVATAWQSGIGSVEAGSLFARCQSAAMGGVAAKAVTAVGAAGAGVAALPAVSKTVGAVDLEVNSKEMPMERGLEIVGREEMFRLQTGAEPRSERVRVNMIRRSRSEILRESLVKIKGTGYFVSMENAYKRAEELMRLVGERDELRHSSGAQPPKVSSSLQARNLKGGDENVEESRNSIWRH</sequence>
<dbReference type="Gene3D" id="6.10.110.10">
    <property type="match status" value="1"/>
</dbReference>
<dbReference type="OrthoDB" id="4187832at2759"/>
<dbReference type="PANTHER" id="PTHR16932:SF18">
    <property type="entry name" value="INTERFERON, ALPHA-INDUCIBLE PROTEIN 27-LIKE 2"/>
    <property type="match status" value="1"/>
</dbReference>
<feature type="compositionally biased region" description="Basic and acidic residues" evidence="6">
    <location>
        <begin position="239"/>
        <end position="249"/>
    </location>
</feature>
<evidence type="ECO:0000256" key="3">
    <source>
        <dbReference type="ARBA" id="ARBA00022692"/>
    </source>
</evidence>
<reference evidence="8" key="1">
    <citation type="journal article" date="2015" name="PLoS Genet.">
        <title>The dynamic genome and transcriptome of the human fungal pathogen Blastomyces and close relative Emmonsia.</title>
        <authorList>
            <person name="Munoz J.F."/>
            <person name="Gauthier G.M."/>
            <person name="Desjardins C.A."/>
            <person name="Gallo J.E."/>
            <person name="Holder J."/>
            <person name="Sullivan T.D."/>
            <person name="Marty A.J."/>
            <person name="Carmen J.C."/>
            <person name="Chen Z."/>
            <person name="Ding L."/>
            <person name="Gujja S."/>
            <person name="Magrini V."/>
            <person name="Misas E."/>
            <person name="Mitreva M."/>
            <person name="Priest M."/>
            <person name="Saif S."/>
            <person name="Whiston E.A."/>
            <person name="Young S."/>
            <person name="Zeng Q."/>
            <person name="Goldman W.E."/>
            <person name="Mardis E.R."/>
            <person name="Taylor J.W."/>
            <person name="McEwen J.G."/>
            <person name="Clay O.K."/>
            <person name="Klein B.S."/>
            <person name="Cuomo C.A."/>
        </authorList>
    </citation>
    <scope>NUCLEOTIDE SEQUENCE [LARGE SCALE GENOMIC DNA]</scope>
    <source>
        <strain evidence="8">UAMH 139</strain>
    </source>
</reference>
<organism evidence="7 8">
    <name type="scientific">Blastomyces silverae</name>
    <dbReference type="NCBI Taxonomy" id="2060906"/>
    <lineage>
        <taxon>Eukaryota</taxon>
        <taxon>Fungi</taxon>
        <taxon>Dikarya</taxon>
        <taxon>Ascomycota</taxon>
        <taxon>Pezizomycotina</taxon>
        <taxon>Eurotiomycetes</taxon>
        <taxon>Eurotiomycetidae</taxon>
        <taxon>Onygenales</taxon>
        <taxon>Ajellomycetaceae</taxon>
        <taxon>Blastomyces</taxon>
    </lineage>
</organism>
<dbReference type="AlphaFoldDB" id="A0A0H1BDM8"/>
<gene>
    <name evidence="7" type="ORF">EMPG_17233</name>
</gene>
<proteinExistence type="inferred from homology"/>
<name>A0A0H1BDM8_9EURO</name>
<keyword evidence="5" id="KW-0472">Membrane</keyword>
<comment type="similarity">
    <text evidence="2">Belongs to the IFI6/IFI27 family.</text>
</comment>
<dbReference type="InterPro" id="IPR009311">
    <property type="entry name" value="IFI6/IFI27-like"/>
</dbReference>
<dbReference type="GO" id="GO:0016020">
    <property type="term" value="C:membrane"/>
    <property type="evidence" value="ECO:0007669"/>
    <property type="project" value="UniProtKB-SubCell"/>
</dbReference>
<evidence type="ECO:0000256" key="2">
    <source>
        <dbReference type="ARBA" id="ARBA00007262"/>
    </source>
</evidence>
<dbReference type="InterPro" id="IPR038213">
    <property type="entry name" value="IFI6/IFI27-like_sf"/>
</dbReference>
<evidence type="ECO:0000256" key="6">
    <source>
        <dbReference type="SAM" id="MobiDB-lite"/>
    </source>
</evidence>
<keyword evidence="4" id="KW-1133">Transmembrane helix</keyword>
<evidence type="ECO:0000256" key="4">
    <source>
        <dbReference type="ARBA" id="ARBA00022989"/>
    </source>
</evidence>
<accession>A0A0H1BDM8</accession>
<keyword evidence="3" id="KW-0812">Transmembrane</keyword>
<keyword evidence="8" id="KW-1185">Reference proteome</keyword>
<feature type="compositionally biased region" description="Polar residues" evidence="6">
    <location>
        <begin position="222"/>
        <end position="235"/>
    </location>
</feature>
<evidence type="ECO:0000256" key="5">
    <source>
        <dbReference type="ARBA" id="ARBA00023136"/>
    </source>
</evidence>
<evidence type="ECO:0000313" key="7">
    <source>
        <dbReference type="EMBL" id="KLJ07286.1"/>
    </source>
</evidence>
<dbReference type="EMBL" id="LDEV01002859">
    <property type="protein sequence ID" value="KLJ07286.1"/>
    <property type="molecule type" value="Genomic_DNA"/>
</dbReference>
<comment type="subcellular location">
    <subcellularLocation>
        <location evidence="1">Membrane</location>
        <topology evidence="1">Multi-pass membrane protein</topology>
    </subcellularLocation>
</comment>
<dbReference type="STRING" id="2060906.A0A0H1BDM8"/>
<feature type="region of interest" description="Disordered" evidence="6">
    <location>
        <begin position="217"/>
        <end position="255"/>
    </location>
</feature>
<evidence type="ECO:0000256" key="1">
    <source>
        <dbReference type="ARBA" id="ARBA00004141"/>
    </source>
</evidence>
<dbReference type="Pfam" id="PF06140">
    <property type="entry name" value="Ifi-6-16"/>
    <property type="match status" value="1"/>
</dbReference>
<evidence type="ECO:0000313" key="8">
    <source>
        <dbReference type="Proteomes" id="UP000053573"/>
    </source>
</evidence>
<protein>
    <submittedName>
        <fullName evidence="7">Uncharacterized protein</fullName>
    </submittedName>
</protein>